<organism evidence="3 4">
    <name type="scientific">Haloechinothrix alba</name>
    <dbReference type="NCBI Taxonomy" id="664784"/>
    <lineage>
        <taxon>Bacteria</taxon>
        <taxon>Bacillati</taxon>
        <taxon>Actinomycetota</taxon>
        <taxon>Actinomycetes</taxon>
        <taxon>Pseudonocardiales</taxon>
        <taxon>Pseudonocardiaceae</taxon>
        <taxon>Haloechinothrix</taxon>
    </lineage>
</organism>
<evidence type="ECO:0000313" key="4">
    <source>
        <dbReference type="Proteomes" id="UP000198348"/>
    </source>
</evidence>
<feature type="chain" id="PRO_5039342442" evidence="2">
    <location>
        <begin position="32"/>
        <end position="275"/>
    </location>
</feature>
<feature type="region of interest" description="Disordered" evidence="1">
    <location>
        <begin position="250"/>
        <end position="275"/>
    </location>
</feature>
<dbReference type="OrthoDB" id="3626138at2"/>
<dbReference type="Proteomes" id="UP000198348">
    <property type="component" value="Unassembled WGS sequence"/>
</dbReference>
<evidence type="ECO:0000313" key="3">
    <source>
        <dbReference type="EMBL" id="SNR54968.1"/>
    </source>
</evidence>
<evidence type="ECO:0000256" key="1">
    <source>
        <dbReference type="SAM" id="MobiDB-lite"/>
    </source>
</evidence>
<accession>A0A238X8M8</accession>
<protein>
    <submittedName>
        <fullName evidence="3">Uncharacterized protein</fullName>
    </submittedName>
</protein>
<feature type="signal peptide" evidence="2">
    <location>
        <begin position="1"/>
        <end position="31"/>
    </location>
</feature>
<dbReference type="NCBIfam" id="NF040603">
    <property type="entry name" value="choice_anch_P"/>
    <property type="match status" value="1"/>
</dbReference>
<reference evidence="3 4" key="1">
    <citation type="submission" date="2017-06" db="EMBL/GenBank/DDBJ databases">
        <authorList>
            <person name="Kim H.J."/>
            <person name="Triplett B.A."/>
        </authorList>
    </citation>
    <scope>NUCLEOTIDE SEQUENCE [LARGE SCALE GENOMIC DNA]</scope>
    <source>
        <strain evidence="3 4">DSM 45207</strain>
    </source>
</reference>
<dbReference type="AlphaFoldDB" id="A0A238X8M8"/>
<keyword evidence="2" id="KW-0732">Signal</keyword>
<gene>
    <name evidence="3" type="ORF">SAMN06265360_109157</name>
</gene>
<dbReference type="EMBL" id="FZNW01000009">
    <property type="protein sequence ID" value="SNR54968.1"/>
    <property type="molecule type" value="Genomic_DNA"/>
</dbReference>
<sequence length="275" mass="28473">MKRRALAGVGATVGSLTAATALLIGAVSGHASPAPSEAYGAFITGVIDPPQPHVQSTDGTEQSDSLAELPDNPLLDLRAATVTAGDSHASVELANVEIVPSGGLPPELEEALQPLLDPVESGFTQLCAEDPTQDLSEQLPAELDPLTEQLSPQQMCDIAEDGTPALLSADLITVACEGDSGTFEIANLRLLGQEIEVPGPDANTEIPLDPLVNITFNKQFSDDDGFTTQAMAVEIAEGEFEVVLASATCGTAQDEPEEPMAPKPTPVETQLPVTG</sequence>
<name>A0A238X8M8_9PSEU</name>
<dbReference type="RefSeq" id="WP_141134642.1">
    <property type="nucleotide sequence ID" value="NZ_FZNW01000009.1"/>
</dbReference>
<proteinExistence type="predicted"/>
<keyword evidence="4" id="KW-1185">Reference proteome</keyword>
<evidence type="ECO:0000256" key="2">
    <source>
        <dbReference type="SAM" id="SignalP"/>
    </source>
</evidence>